<name>A0A1J9QCY4_9EURO</name>
<dbReference type="OrthoDB" id="10603421at2759"/>
<organism evidence="1 2">
    <name type="scientific">Blastomyces percursus</name>
    <dbReference type="NCBI Taxonomy" id="1658174"/>
    <lineage>
        <taxon>Eukaryota</taxon>
        <taxon>Fungi</taxon>
        <taxon>Dikarya</taxon>
        <taxon>Ascomycota</taxon>
        <taxon>Pezizomycotina</taxon>
        <taxon>Eurotiomycetes</taxon>
        <taxon>Eurotiomycetidae</taxon>
        <taxon>Onygenales</taxon>
        <taxon>Ajellomycetaceae</taxon>
        <taxon>Blastomyces</taxon>
    </lineage>
</organism>
<dbReference type="EMBL" id="LGTZ01000231">
    <property type="protein sequence ID" value="OJD26393.1"/>
    <property type="molecule type" value="Genomic_DNA"/>
</dbReference>
<accession>A0A1J9QCY4</accession>
<keyword evidence="2" id="KW-1185">Reference proteome</keyword>
<reference evidence="1 2" key="1">
    <citation type="submission" date="2015-08" db="EMBL/GenBank/DDBJ databases">
        <title>Emmonsia species relationships and genome sequence.</title>
        <authorList>
            <person name="Cuomo C.A."/>
            <person name="Schwartz I.S."/>
            <person name="Kenyon C."/>
            <person name="De Hoog G.S."/>
            <person name="Govender N.P."/>
            <person name="Botha A."/>
            <person name="Moreno L."/>
            <person name="De Vries M."/>
            <person name="Munoz J.F."/>
            <person name="Stielow J.B."/>
        </authorList>
    </citation>
    <scope>NUCLEOTIDE SEQUENCE [LARGE SCALE GENOMIC DNA]</scope>
    <source>
        <strain evidence="1 2">EI222</strain>
    </source>
</reference>
<dbReference type="VEuPathDB" id="FungiDB:ACJ73_02232"/>
<sequence>MPGYERMRRFNRTRCRERFPSEALRLSFVSYKCRTGIISLGDVASCDTDCWLTADGKVWVSSDSRTIHEYTRHLDEEI</sequence>
<evidence type="ECO:0000313" key="1">
    <source>
        <dbReference type="EMBL" id="OJD26393.1"/>
    </source>
</evidence>
<dbReference type="Proteomes" id="UP000242791">
    <property type="component" value="Unassembled WGS sequence"/>
</dbReference>
<comment type="caution">
    <text evidence="1">The sequence shown here is derived from an EMBL/GenBank/DDBJ whole genome shotgun (WGS) entry which is preliminary data.</text>
</comment>
<dbReference type="AlphaFoldDB" id="A0A1J9QCY4"/>
<evidence type="ECO:0000313" key="2">
    <source>
        <dbReference type="Proteomes" id="UP000242791"/>
    </source>
</evidence>
<protein>
    <submittedName>
        <fullName evidence="1">Uncharacterized protein</fullName>
    </submittedName>
</protein>
<proteinExistence type="predicted"/>
<gene>
    <name evidence="1" type="ORF">ACJ73_02232</name>
</gene>